<organism evidence="1 2">
    <name type="scientific">Taxus chinensis</name>
    <name type="common">Chinese yew</name>
    <name type="synonym">Taxus wallichiana var. chinensis</name>
    <dbReference type="NCBI Taxonomy" id="29808"/>
    <lineage>
        <taxon>Eukaryota</taxon>
        <taxon>Viridiplantae</taxon>
        <taxon>Streptophyta</taxon>
        <taxon>Embryophyta</taxon>
        <taxon>Tracheophyta</taxon>
        <taxon>Spermatophyta</taxon>
        <taxon>Pinopsida</taxon>
        <taxon>Pinidae</taxon>
        <taxon>Conifers II</taxon>
        <taxon>Cupressales</taxon>
        <taxon>Taxaceae</taxon>
        <taxon>Taxus</taxon>
    </lineage>
</organism>
<dbReference type="Proteomes" id="UP000824469">
    <property type="component" value="Unassembled WGS sequence"/>
</dbReference>
<keyword evidence="2" id="KW-1185">Reference proteome</keyword>
<reference evidence="1 2" key="1">
    <citation type="journal article" date="2021" name="Nat. Plants">
        <title>The Taxus genome provides insights into paclitaxel biosynthesis.</title>
        <authorList>
            <person name="Xiong X."/>
            <person name="Gou J."/>
            <person name="Liao Q."/>
            <person name="Li Y."/>
            <person name="Zhou Q."/>
            <person name="Bi G."/>
            <person name="Li C."/>
            <person name="Du R."/>
            <person name="Wang X."/>
            <person name="Sun T."/>
            <person name="Guo L."/>
            <person name="Liang H."/>
            <person name="Lu P."/>
            <person name="Wu Y."/>
            <person name="Zhang Z."/>
            <person name="Ro D.K."/>
            <person name="Shang Y."/>
            <person name="Huang S."/>
            <person name="Yan J."/>
        </authorList>
    </citation>
    <scope>NUCLEOTIDE SEQUENCE [LARGE SCALE GENOMIC DNA]</scope>
    <source>
        <strain evidence="1">Ta-2019</strain>
    </source>
</reference>
<name>A0AA38FHC4_TAXCH</name>
<evidence type="ECO:0000313" key="2">
    <source>
        <dbReference type="Proteomes" id="UP000824469"/>
    </source>
</evidence>
<evidence type="ECO:0000313" key="1">
    <source>
        <dbReference type="EMBL" id="KAH9301601.1"/>
    </source>
</evidence>
<dbReference type="AlphaFoldDB" id="A0AA38FHC4"/>
<protein>
    <submittedName>
        <fullName evidence="1">Uncharacterized protein</fullName>
    </submittedName>
</protein>
<sequence length="51" mass="5051">GGNKAAVEGKSTCAGEEWGRDGIGVGQRGCTVVAGECSGSRRGIGGQAAWR</sequence>
<gene>
    <name evidence="1" type="ORF">KI387_013184</name>
</gene>
<feature type="non-terminal residue" evidence="1">
    <location>
        <position position="51"/>
    </location>
</feature>
<dbReference type="EMBL" id="JAHRHJ020000009">
    <property type="protein sequence ID" value="KAH9301601.1"/>
    <property type="molecule type" value="Genomic_DNA"/>
</dbReference>
<accession>A0AA38FHC4</accession>
<feature type="non-terminal residue" evidence="1">
    <location>
        <position position="1"/>
    </location>
</feature>
<proteinExistence type="predicted"/>
<comment type="caution">
    <text evidence="1">The sequence shown here is derived from an EMBL/GenBank/DDBJ whole genome shotgun (WGS) entry which is preliminary data.</text>
</comment>